<feature type="domain" description="Superoxide dismutase copper/zinc binding" evidence="2">
    <location>
        <begin position="25"/>
        <end position="152"/>
    </location>
</feature>
<gene>
    <name evidence="3" type="ORF">ASU35_05765</name>
</gene>
<dbReference type="SUPFAM" id="SSF49329">
    <property type="entry name" value="Cu,Zn superoxide dismutase-like"/>
    <property type="match status" value="1"/>
</dbReference>
<reference evidence="3 4" key="1">
    <citation type="submission" date="2015-11" db="EMBL/GenBank/DDBJ databases">
        <title>Butyribacter intestini gen. nov., sp. nov., a butyric acid-producing bacterium of the family Lachnospiraceae isolated from the human faeces.</title>
        <authorList>
            <person name="Zou Y."/>
            <person name="Xue W."/>
            <person name="Luo G."/>
            <person name="Lv M."/>
        </authorList>
    </citation>
    <scope>NUCLEOTIDE SEQUENCE [LARGE SCALE GENOMIC DNA]</scope>
    <source>
        <strain evidence="3 4">ACET-33324</strain>
    </source>
</reference>
<dbReference type="InterPro" id="IPR024134">
    <property type="entry name" value="SOD_Cu/Zn_/chaperone"/>
</dbReference>
<accession>A0A0V8QJ49</accession>
<dbReference type="InterPro" id="IPR036423">
    <property type="entry name" value="SOD-like_Cu/Zn_dom_sf"/>
</dbReference>
<dbReference type="Gene3D" id="2.60.40.200">
    <property type="entry name" value="Superoxide dismutase, copper/zinc binding domain"/>
    <property type="match status" value="1"/>
</dbReference>
<comment type="similarity">
    <text evidence="1">Belongs to the Cu-Zn superoxide dismutase family.</text>
</comment>
<dbReference type="GO" id="GO:0005507">
    <property type="term" value="F:copper ion binding"/>
    <property type="evidence" value="ECO:0007669"/>
    <property type="project" value="InterPro"/>
</dbReference>
<dbReference type="Proteomes" id="UP000054874">
    <property type="component" value="Unassembled WGS sequence"/>
</dbReference>
<proteinExistence type="inferred from homology"/>
<dbReference type="OrthoDB" id="9792957at2"/>
<protein>
    <submittedName>
        <fullName evidence="3">Superoxide dismutase</fullName>
    </submittedName>
</protein>
<dbReference type="AlphaFoldDB" id="A0A0V8QJ49"/>
<evidence type="ECO:0000313" key="3">
    <source>
        <dbReference type="EMBL" id="KSV60262.1"/>
    </source>
</evidence>
<evidence type="ECO:0000259" key="2">
    <source>
        <dbReference type="Pfam" id="PF00080"/>
    </source>
</evidence>
<sequence length="155" mass="16935">MLIRNNAKPVATAQLRGRKEDESIRGKVDFYRTREGTLLTAEISGIPKTLEEKSGGFFGFHIHDGASCTGNEKDPFANAGQHYNPAGRPHPQHAGDLPPVLSNNGTVWAAVCTTRFYPEEIIGKTVILHDMPDDFRTQPSGNSGEKIACGEIRAF</sequence>
<dbReference type="STRING" id="290052.ASU35_05765"/>
<dbReference type="EMBL" id="LNAM01000024">
    <property type="protein sequence ID" value="KSV60262.1"/>
    <property type="molecule type" value="Genomic_DNA"/>
</dbReference>
<dbReference type="GO" id="GO:0006801">
    <property type="term" value="P:superoxide metabolic process"/>
    <property type="evidence" value="ECO:0007669"/>
    <property type="project" value="InterPro"/>
</dbReference>
<dbReference type="InterPro" id="IPR001424">
    <property type="entry name" value="SOD_Cu_Zn_dom"/>
</dbReference>
<dbReference type="Pfam" id="PF00080">
    <property type="entry name" value="Sod_Cu"/>
    <property type="match status" value="1"/>
</dbReference>
<comment type="caution">
    <text evidence="3">The sequence shown here is derived from an EMBL/GenBank/DDBJ whole genome shotgun (WGS) entry which is preliminary data.</text>
</comment>
<name>A0A0V8QJ49_9FIRM</name>
<dbReference type="PANTHER" id="PTHR10003">
    <property type="entry name" value="SUPEROXIDE DISMUTASE CU-ZN -RELATED"/>
    <property type="match status" value="1"/>
</dbReference>
<evidence type="ECO:0000256" key="1">
    <source>
        <dbReference type="ARBA" id="ARBA00010457"/>
    </source>
</evidence>
<organism evidence="3 4">
    <name type="scientific">Acetivibrio ethanolgignens</name>
    <dbReference type="NCBI Taxonomy" id="290052"/>
    <lineage>
        <taxon>Bacteria</taxon>
        <taxon>Bacillati</taxon>
        <taxon>Bacillota</taxon>
        <taxon>Clostridia</taxon>
        <taxon>Eubacteriales</taxon>
        <taxon>Oscillospiraceae</taxon>
        <taxon>Acetivibrio</taxon>
    </lineage>
</organism>
<evidence type="ECO:0000313" key="4">
    <source>
        <dbReference type="Proteomes" id="UP000054874"/>
    </source>
</evidence>
<dbReference type="RefSeq" id="WP_058351463.1">
    <property type="nucleotide sequence ID" value="NZ_CABMMD010000024.1"/>
</dbReference>
<keyword evidence="4" id="KW-1185">Reference proteome</keyword>